<feature type="transmembrane region" description="Helical" evidence="2">
    <location>
        <begin position="245"/>
        <end position="263"/>
    </location>
</feature>
<keyword evidence="2" id="KW-1133">Transmembrane helix</keyword>
<feature type="compositionally biased region" description="Gly residues" evidence="1">
    <location>
        <begin position="339"/>
        <end position="348"/>
    </location>
</feature>
<proteinExistence type="predicted"/>
<keyword evidence="2" id="KW-0812">Transmembrane</keyword>
<feature type="transmembrane region" description="Helical" evidence="2">
    <location>
        <begin position="114"/>
        <end position="137"/>
    </location>
</feature>
<accession>A0A7W3IPT1</accession>
<dbReference type="Proteomes" id="UP000523079">
    <property type="component" value="Unassembled WGS sequence"/>
</dbReference>
<organism evidence="3 4">
    <name type="scientific">Microlunatus kandeliicorticis</name>
    <dbReference type="NCBI Taxonomy" id="1759536"/>
    <lineage>
        <taxon>Bacteria</taxon>
        <taxon>Bacillati</taxon>
        <taxon>Actinomycetota</taxon>
        <taxon>Actinomycetes</taxon>
        <taxon>Propionibacteriales</taxon>
        <taxon>Propionibacteriaceae</taxon>
        <taxon>Microlunatus</taxon>
    </lineage>
</organism>
<feature type="transmembrane region" description="Helical" evidence="2">
    <location>
        <begin position="191"/>
        <end position="212"/>
    </location>
</feature>
<dbReference type="PANTHER" id="PTHR36844">
    <property type="entry name" value="PROTEASE PRSW"/>
    <property type="match status" value="1"/>
</dbReference>
<feature type="transmembrane region" description="Helical" evidence="2">
    <location>
        <begin position="21"/>
        <end position="38"/>
    </location>
</feature>
<reference evidence="3 4" key="1">
    <citation type="submission" date="2020-07" db="EMBL/GenBank/DDBJ databases">
        <title>Sequencing the genomes of 1000 actinobacteria strains.</title>
        <authorList>
            <person name="Klenk H.-P."/>
        </authorList>
    </citation>
    <scope>NUCLEOTIDE SEQUENCE [LARGE SCALE GENOMIC DNA]</scope>
    <source>
        <strain evidence="3 4">DSM 100723</strain>
    </source>
</reference>
<keyword evidence="4" id="KW-1185">Reference proteome</keyword>
<dbReference type="AlphaFoldDB" id="A0A7W3IPT1"/>
<evidence type="ECO:0000256" key="2">
    <source>
        <dbReference type="SAM" id="Phobius"/>
    </source>
</evidence>
<name>A0A7W3IPT1_9ACTN</name>
<feature type="transmembrane region" description="Helical" evidence="2">
    <location>
        <begin position="83"/>
        <end position="102"/>
    </location>
</feature>
<dbReference type="EMBL" id="JACGWT010000001">
    <property type="protein sequence ID" value="MBA8792993.1"/>
    <property type="molecule type" value="Genomic_DNA"/>
</dbReference>
<feature type="compositionally biased region" description="Low complexity" evidence="1">
    <location>
        <begin position="311"/>
        <end position="332"/>
    </location>
</feature>
<dbReference type="GO" id="GO:0008233">
    <property type="term" value="F:peptidase activity"/>
    <property type="evidence" value="ECO:0007669"/>
    <property type="project" value="InterPro"/>
</dbReference>
<evidence type="ECO:0000313" key="3">
    <source>
        <dbReference type="EMBL" id="MBA8792993.1"/>
    </source>
</evidence>
<sequence>MTVNPATPGPDPAASQSWPRRLSWIAVLVAGVIAYLLVLRTMVRTENPNFVPSLILLGSIVVPATVLVFAASGGRRVLVSPGLLTLVAVVGGVIGTVAAGSLEYDTLVRLRTVPMIFVGLIEESVKLILPVLVLIWVRIRRSSRVGAEAGVIIGVASGMGFATLETMGYGFTALLRSGNVGAVEATLLLRAILAPAGHVAWTGLASAAIWAIPDAPHRGRAVLRAVGVFFAVVLLHAAWDGFNNNWVRLVVGVGGFVALLIVIHRAHVGRRRRTPPAPSLPPGGWAPGQPYPPQAYPQQQHPQQLPPPAYPQQQYPQQQYPQQPYPQPYLQQPHPPAGQGWGDPGAGQAGEHRPG</sequence>
<keyword evidence="2" id="KW-0472">Membrane</keyword>
<protein>
    <submittedName>
        <fullName evidence="3">RsiW-degrading membrane proteinase PrsW (M82 family)</fullName>
    </submittedName>
</protein>
<comment type="caution">
    <text evidence="3">The sequence shown here is derived from an EMBL/GenBank/DDBJ whole genome shotgun (WGS) entry which is preliminary data.</text>
</comment>
<dbReference type="InterPro" id="IPR026898">
    <property type="entry name" value="PrsW"/>
</dbReference>
<evidence type="ECO:0000313" key="4">
    <source>
        <dbReference type="Proteomes" id="UP000523079"/>
    </source>
</evidence>
<feature type="region of interest" description="Disordered" evidence="1">
    <location>
        <begin position="271"/>
        <end position="355"/>
    </location>
</feature>
<feature type="transmembrane region" description="Helical" evidence="2">
    <location>
        <begin position="50"/>
        <end position="71"/>
    </location>
</feature>
<evidence type="ECO:0000256" key="1">
    <source>
        <dbReference type="SAM" id="MobiDB-lite"/>
    </source>
</evidence>
<gene>
    <name evidence="3" type="ORF">FHX74_000587</name>
</gene>
<dbReference type="Pfam" id="PF13367">
    <property type="entry name" value="PrsW-protease"/>
    <property type="match status" value="1"/>
</dbReference>
<feature type="transmembrane region" description="Helical" evidence="2">
    <location>
        <begin position="221"/>
        <end position="239"/>
    </location>
</feature>
<dbReference type="PANTHER" id="PTHR36844:SF1">
    <property type="entry name" value="PROTEASE PRSW"/>
    <property type="match status" value="1"/>
</dbReference>
<feature type="transmembrane region" description="Helical" evidence="2">
    <location>
        <begin position="149"/>
        <end position="171"/>
    </location>
</feature>